<dbReference type="Gene3D" id="3.40.50.720">
    <property type="entry name" value="NAD(P)-binding Rossmann-like Domain"/>
    <property type="match status" value="1"/>
</dbReference>
<evidence type="ECO:0000256" key="2">
    <source>
        <dbReference type="ARBA" id="ARBA00022857"/>
    </source>
</evidence>
<dbReference type="InterPro" id="IPR036291">
    <property type="entry name" value="NAD(P)-bd_dom_sf"/>
</dbReference>
<keyword evidence="2" id="KW-0521">NADP</keyword>
<sequence length="311" mass="33358">MNVGKKSVPFKADRDIPALDGKVILVTGGNIGLGKQSVLEYAKHSPAKIYLATRSASKGKAVIDEIQAQLSKPANIALLELDLASLESVKKAATTVLAESERLDILMLNAGIMAAPPGLTSNGYEVQFGTNYMGHALLAKMLIPLLEKTAALPNADVRVIAVSSRGHMYAAKPEGIKYDTLRTKADSLGAYRRYGQSKLALILWARQAAKLYPQFTVTSIHPGVVRTNLMNNATGSPLIIRILGKVATKVVTPVDQGVRNQLWASVAKGVKSGEYYEPVGIGGAATDLGKDEKLAEKLWEWTEGELACYLT</sequence>
<dbReference type="PRINTS" id="PR00081">
    <property type="entry name" value="GDHRDH"/>
</dbReference>
<dbReference type="PANTHER" id="PTHR24320">
    <property type="entry name" value="RETINOL DEHYDROGENASE"/>
    <property type="match status" value="1"/>
</dbReference>
<accession>A0ABR4M0Y9</accession>
<organism evidence="4 5">
    <name type="scientific">Aspergillus lucknowensis</name>
    <dbReference type="NCBI Taxonomy" id="176173"/>
    <lineage>
        <taxon>Eukaryota</taxon>
        <taxon>Fungi</taxon>
        <taxon>Dikarya</taxon>
        <taxon>Ascomycota</taxon>
        <taxon>Pezizomycotina</taxon>
        <taxon>Eurotiomycetes</taxon>
        <taxon>Eurotiomycetidae</taxon>
        <taxon>Eurotiales</taxon>
        <taxon>Aspergillaceae</taxon>
        <taxon>Aspergillus</taxon>
        <taxon>Aspergillus subgen. Nidulantes</taxon>
    </lineage>
</organism>
<evidence type="ECO:0000256" key="3">
    <source>
        <dbReference type="ARBA" id="ARBA00023002"/>
    </source>
</evidence>
<protein>
    <recommendedName>
        <fullName evidence="6">Short-chain dehydrogenase/reductase</fullName>
    </recommendedName>
</protein>
<dbReference type="InterPro" id="IPR002347">
    <property type="entry name" value="SDR_fam"/>
</dbReference>
<evidence type="ECO:0000313" key="4">
    <source>
        <dbReference type="EMBL" id="KAL2870386.1"/>
    </source>
</evidence>
<dbReference type="Pfam" id="PF00106">
    <property type="entry name" value="adh_short"/>
    <property type="match status" value="1"/>
</dbReference>
<gene>
    <name evidence="4" type="ORF">BJX67DRAFT_345462</name>
</gene>
<dbReference type="RefSeq" id="XP_070889365.1">
    <property type="nucleotide sequence ID" value="XM_071028351.1"/>
</dbReference>
<comment type="caution">
    <text evidence="4">The sequence shown here is derived from an EMBL/GenBank/DDBJ whole genome shotgun (WGS) entry which is preliminary data.</text>
</comment>
<dbReference type="GeneID" id="98143423"/>
<dbReference type="InterPro" id="IPR020904">
    <property type="entry name" value="Sc_DH/Rdtase_CS"/>
</dbReference>
<evidence type="ECO:0000313" key="5">
    <source>
        <dbReference type="Proteomes" id="UP001610432"/>
    </source>
</evidence>
<reference evidence="4 5" key="1">
    <citation type="submission" date="2024-07" db="EMBL/GenBank/DDBJ databases">
        <title>Section-level genome sequencing and comparative genomics of Aspergillus sections Usti and Cavernicolus.</title>
        <authorList>
            <consortium name="Lawrence Berkeley National Laboratory"/>
            <person name="Nybo J.L."/>
            <person name="Vesth T.C."/>
            <person name="Theobald S."/>
            <person name="Frisvad J.C."/>
            <person name="Larsen T.O."/>
            <person name="Kjaerboelling I."/>
            <person name="Rothschild-Mancinelli K."/>
            <person name="Lyhne E.K."/>
            <person name="Kogle M.E."/>
            <person name="Barry K."/>
            <person name="Clum A."/>
            <person name="Na H."/>
            <person name="Ledsgaard L."/>
            <person name="Lin J."/>
            <person name="Lipzen A."/>
            <person name="Kuo A."/>
            <person name="Riley R."/>
            <person name="Mondo S."/>
            <person name="Labutti K."/>
            <person name="Haridas S."/>
            <person name="Pangalinan J."/>
            <person name="Salamov A.A."/>
            <person name="Simmons B.A."/>
            <person name="Magnuson J.K."/>
            <person name="Chen J."/>
            <person name="Drula E."/>
            <person name="Henrissat B."/>
            <person name="Wiebenga A."/>
            <person name="Lubbers R.J."/>
            <person name="Gomes A.C."/>
            <person name="Macurrencykelacurrency M.R."/>
            <person name="Stajich J."/>
            <person name="Grigoriev I.V."/>
            <person name="Mortensen U.H."/>
            <person name="De Vries R.P."/>
            <person name="Baker S.E."/>
            <person name="Andersen M.R."/>
        </authorList>
    </citation>
    <scope>NUCLEOTIDE SEQUENCE [LARGE SCALE GENOMIC DNA]</scope>
    <source>
        <strain evidence="4 5">CBS 449.75</strain>
    </source>
</reference>
<dbReference type="SUPFAM" id="SSF51735">
    <property type="entry name" value="NAD(P)-binding Rossmann-fold domains"/>
    <property type="match status" value="1"/>
</dbReference>
<dbReference type="PROSITE" id="PS00061">
    <property type="entry name" value="ADH_SHORT"/>
    <property type="match status" value="1"/>
</dbReference>
<keyword evidence="3" id="KW-0560">Oxidoreductase</keyword>
<name>A0ABR4M0Y9_9EURO</name>
<comment type="similarity">
    <text evidence="1">Belongs to the short-chain dehydrogenases/reductases (SDR) family.</text>
</comment>
<proteinExistence type="inferred from homology"/>
<dbReference type="PANTHER" id="PTHR24320:SF282">
    <property type="entry name" value="WW DOMAIN-CONTAINING OXIDOREDUCTASE"/>
    <property type="match status" value="1"/>
</dbReference>
<keyword evidence="5" id="KW-1185">Reference proteome</keyword>
<dbReference type="EMBL" id="JBFXLQ010000006">
    <property type="protein sequence ID" value="KAL2870386.1"/>
    <property type="molecule type" value="Genomic_DNA"/>
</dbReference>
<evidence type="ECO:0000256" key="1">
    <source>
        <dbReference type="ARBA" id="ARBA00006484"/>
    </source>
</evidence>
<dbReference type="Proteomes" id="UP001610432">
    <property type="component" value="Unassembled WGS sequence"/>
</dbReference>
<evidence type="ECO:0008006" key="6">
    <source>
        <dbReference type="Google" id="ProtNLM"/>
    </source>
</evidence>